<comment type="caution">
    <text evidence="1">The sequence shown here is derived from an EMBL/GenBank/DDBJ whole genome shotgun (WGS) entry which is preliminary data.</text>
</comment>
<name>A0ABV0R2T6_9TELE</name>
<proteinExistence type="predicted"/>
<dbReference type="EMBL" id="JAHRIN010033703">
    <property type="protein sequence ID" value="MEQ2202430.1"/>
    <property type="molecule type" value="Genomic_DNA"/>
</dbReference>
<gene>
    <name evidence="1" type="ORF">XENOCAPTIV_030468</name>
</gene>
<evidence type="ECO:0000313" key="1">
    <source>
        <dbReference type="EMBL" id="MEQ2202430.1"/>
    </source>
</evidence>
<evidence type="ECO:0000313" key="2">
    <source>
        <dbReference type="Proteomes" id="UP001434883"/>
    </source>
</evidence>
<protein>
    <submittedName>
        <fullName evidence="1">Uncharacterized protein</fullName>
    </submittedName>
</protein>
<dbReference type="Proteomes" id="UP001434883">
    <property type="component" value="Unassembled WGS sequence"/>
</dbReference>
<keyword evidence="2" id="KW-1185">Reference proteome</keyword>
<sequence>MLNIQRPVSAYLKPLCLFSFYFRHQQDISIHTAAAPWIFSPFWIIFCKPEEWLCMKIPADPVVSEKLRPPYLAQKPSYIEWIYGAFTPNLWNTVPCQSPVIGAHHANVNPSWTREPYPAMFTTAGLGMIYPDPGAVRL</sequence>
<organism evidence="1 2">
    <name type="scientific">Xenoophorus captivus</name>
    <dbReference type="NCBI Taxonomy" id="1517983"/>
    <lineage>
        <taxon>Eukaryota</taxon>
        <taxon>Metazoa</taxon>
        <taxon>Chordata</taxon>
        <taxon>Craniata</taxon>
        <taxon>Vertebrata</taxon>
        <taxon>Euteleostomi</taxon>
        <taxon>Actinopterygii</taxon>
        <taxon>Neopterygii</taxon>
        <taxon>Teleostei</taxon>
        <taxon>Neoteleostei</taxon>
        <taxon>Acanthomorphata</taxon>
        <taxon>Ovalentaria</taxon>
        <taxon>Atherinomorphae</taxon>
        <taxon>Cyprinodontiformes</taxon>
        <taxon>Goodeidae</taxon>
        <taxon>Xenoophorus</taxon>
    </lineage>
</organism>
<reference evidence="1 2" key="1">
    <citation type="submission" date="2021-06" db="EMBL/GenBank/DDBJ databases">
        <authorList>
            <person name="Palmer J.M."/>
        </authorList>
    </citation>
    <scope>NUCLEOTIDE SEQUENCE [LARGE SCALE GENOMIC DNA]</scope>
    <source>
        <strain evidence="1 2">XC_2019</strain>
        <tissue evidence="1">Muscle</tissue>
    </source>
</reference>
<accession>A0ABV0R2T6</accession>